<accession>A0AAV2Z6M9</accession>
<protein>
    <submittedName>
        <fullName evidence="1">Uncharacterized protein</fullName>
    </submittedName>
</protein>
<dbReference type="EMBL" id="DAKRPA010000043">
    <property type="protein sequence ID" value="DBA01704.1"/>
    <property type="molecule type" value="Genomic_DNA"/>
</dbReference>
<dbReference type="AlphaFoldDB" id="A0AAV2Z6M9"/>
<evidence type="ECO:0000313" key="1">
    <source>
        <dbReference type="EMBL" id="DBA01704.1"/>
    </source>
</evidence>
<name>A0AAV2Z6M9_9STRA</name>
<sequence length="40" mass="4605">MQGTNSEITISFYTQDMLPLAIIDPNVCIRLLIRPRKTLE</sequence>
<reference evidence="1" key="1">
    <citation type="submission" date="2022-11" db="EMBL/GenBank/DDBJ databases">
        <authorList>
            <person name="Morgan W.R."/>
            <person name="Tartar A."/>
        </authorList>
    </citation>
    <scope>NUCLEOTIDE SEQUENCE</scope>
    <source>
        <strain evidence="1">ARSEF 373</strain>
    </source>
</reference>
<organism evidence="1 2">
    <name type="scientific">Lagenidium giganteum</name>
    <dbReference type="NCBI Taxonomy" id="4803"/>
    <lineage>
        <taxon>Eukaryota</taxon>
        <taxon>Sar</taxon>
        <taxon>Stramenopiles</taxon>
        <taxon>Oomycota</taxon>
        <taxon>Peronosporomycetes</taxon>
        <taxon>Pythiales</taxon>
        <taxon>Pythiaceae</taxon>
    </lineage>
</organism>
<evidence type="ECO:0000313" key="2">
    <source>
        <dbReference type="Proteomes" id="UP001146120"/>
    </source>
</evidence>
<keyword evidence="2" id="KW-1185">Reference proteome</keyword>
<comment type="caution">
    <text evidence="1">The sequence shown here is derived from an EMBL/GenBank/DDBJ whole genome shotgun (WGS) entry which is preliminary data.</text>
</comment>
<dbReference type="Proteomes" id="UP001146120">
    <property type="component" value="Unassembled WGS sequence"/>
</dbReference>
<gene>
    <name evidence="1" type="ORF">N0F65_010355</name>
</gene>
<reference evidence="1" key="2">
    <citation type="journal article" date="2023" name="Microbiol Resour">
        <title>Decontamination and Annotation of the Draft Genome Sequence of the Oomycete Lagenidium giganteum ARSEF 373.</title>
        <authorList>
            <person name="Morgan W.R."/>
            <person name="Tartar A."/>
        </authorList>
    </citation>
    <scope>NUCLEOTIDE SEQUENCE</scope>
    <source>
        <strain evidence="1">ARSEF 373</strain>
    </source>
</reference>
<proteinExistence type="predicted"/>